<keyword evidence="1" id="KW-0812">Transmembrane</keyword>
<keyword evidence="1" id="KW-0472">Membrane</keyword>
<keyword evidence="1" id="KW-1133">Transmembrane helix</keyword>
<feature type="transmembrane region" description="Helical" evidence="1">
    <location>
        <begin position="40"/>
        <end position="64"/>
    </location>
</feature>
<name>A0A7G2CL53_9TRYP</name>
<accession>A0A7G2CL53</accession>
<feature type="transmembrane region" description="Helical" evidence="1">
    <location>
        <begin position="105"/>
        <end position="126"/>
    </location>
</feature>
<sequence length="144" mass="16287">MAAVGLQGDNVNIMLVIMCNWLVIDRAPFLYRLPGIIKEIPLYITVSYVMGNLIFLGVGYVLYVEQKAQKLTGKKKKTEMTPENEKEEQLAEFTRRKEKENRLELLFVVTLISNAVLLVAIGVIPIRDVLNGIGHTLKMVLVKE</sequence>
<evidence type="ECO:0000313" key="2">
    <source>
        <dbReference type="EMBL" id="CAD2220145.1"/>
    </source>
</evidence>
<dbReference type="VEuPathDB" id="TriTrypDB:ADEAN_000766000"/>
<dbReference type="Proteomes" id="UP000515908">
    <property type="component" value="Chromosome 16"/>
</dbReference>
<organism evidence="2 3">
    <name type="scientific">Angomonas deanei</name>
    <dbReference type="NCBI Taxonomy" id="59799"/>
    <lineage>
        <taxon>Eukaryota</taxon>
        <taxon>Discoba</taxon>
        <taxon>Euglenozoa</taxon>
        <taxon>Kinetoplastea</taxon>
        <taxon>Metakinetoplastina</taxon>
        <taxon>Trypanosomatida</taxon>
        <taxon>Trypanosomatidae</taxon>
        <taxon>Strigomonadinae</taxon>
        <taxon>Angomonas</taxon>
    </lineage>
</organism>
<reference evidence="2 3" key="1">
    <citation type="submission" date="2020-08" db="EMBL/GenBank/DDBJ databases">
        <authorList>
            <person name="Newling K."/>
            <person name="Davey J."/>
            <person name="Forrester S."/>
        </authorList>
    </citation>
    <scope>NUCLEOTIDE SEQUENCE [LARGE SCALE GENOMIC DNA]</scope>
    <source>
        <strain evidence="3">Crithidia deanei Carvalho (ATCC PRA-265)</strain>
    </source>
</reference>
<proteinExistence type="predicted"/>
<evidence type="ECO:0000256" key="1">
    <source>
        <dbReference type="SAM" id="Phobius"/>
    </source>
</evidence>
<keyword evidence="3" id="KW-1185">Reference proteome</keyword>
<protein>
    <submittedName>
        <fullName evidence="2">Uncharacterized protein</fullName>
    </submittedName>
</protein>
<dbReference type="EMBL" id="LR877160">
    <property type="protein sequence ID" value="CAD2220145.1"/>
    <property type="molecule type" value="Genomic_DNA"/>
</dbReference>
<evidence type="ECO:0000313" key="3">
    <source>
        <dbReference type="Proteomes" id="UP000515908"/>
    </source>
</evidence>
<dbReference type="AlphaFoldDB" id="A0A7G2CL53"/>
<gene>
    <name evidence="2" type="ORF">ADEAN_000766000</name>
</gene>